<proteinExistence type="predicted"/>
<dbReference type="Proteomes" id="UP000008467">
    <property type="component" value="Chromosome"/>
</dbReference>
<evidence type="ECO:0000313" key="1">
    <source>
        <dbReference type="EMBL" id="ADZ82939.1"/>
    </source>
</evidence>
<dbReference type="SUPFAM" id="SSF56059">
    <property type="entry name" value="Glutathione synthetase ATP-binding domain-like"/>
    <property type="match status" value="1"/>
</dbReference>
<accession>F2JGI4</accession>
<dbReference type="RefSeq" id="WP_013656238.1">
    <property type="nucleotide sequence ID" value="NC_015275.1"/>
</dbReference>
<dbReference type="AlphaFoldDB" id="F2JGI4"/>
<dbReference type="InterPro" id="IPR026838">
    <property type="entry name" value="YheC/D"/>
</dbReference>
<reference evidence="1 2" key="1">
    <citation type="journal article" date="2011" name="J. Bacteriol.">
        <title>Complete genome sequence of the cellulose-degrading bacterium Cellulosilyticum lentocellum.</title>
        <authorList>
            <consortium name="US DOE Joint Genome Institute"/>
            <person name="Miller D.A."/>
            <person name="Suen G."/>
            <person name="Bruce D."/>
            <person name="Copeland A."/>
            <person name="Cheng J.F."/>
            <person name="Detter C."/>
            <person name="Goodwin L.A."/>
            <person name="Han C.S."/>
            <person name="Hauser L.J."/>
            <person name="Land M.L."/>
            <person name="Lapidus A."/>
            <person name="Lucas S."/>
            <person name="Meincke L."/>
            <person name="Pitluck S."/>
            <person name="Tapia R."/>
            <person name="Teshima H."/>
            <person name="Woyke T."/>
            <person name="Fox B.G."/>
            <person name="Angert E.R."/>
            <person name="Currie C.R."/>
        </authorList>
    </citation>
    <scope>NUCLEOTIDE SEQUENCE [LARGE SCALE GENOMIC DNA]</scope>
    <source>
        <strain evidence="2">ATCC 49066 / DSM 5427 / NCIMB 11756 / RHM5</strain>
    </source>
</reference>
<dbReference type="HOGENOM" id="CLU_044334_1_0_9"/>
<keyword evidence="2" id="KW-1185">Reference proteome</keyword>
<dbReference type="Gene3D" id="3.30.470.20">
    <property type="entry name" value="ATP-grasp fold, B domain"/>
    <property type="match status" value="1"/>
</dbReference>
<name>F2JGI4_CELLD</name>
<dbReference type="KEGG" id="cle:Clole_1211"/>
<organism evidence="1 2">
    <name type="scientific">Cellulosilyticum lentocellum (strain ATCC 49066 / DSM 5427 / NCIMB 11756 / RHM5)</name>
    <name type="common">Clostridium lentocellum</name>
    <dbReference type="NCBI Taxonomy" id="642492"/>
    <lineage>
        <taxon>Bacteria</taxon>
        <taxon>Bacillati</taxon>
        <taxon>Bacillota</taxon>
        <taxon>Clostridia</taxon>
        <taxon>Lachnospirales</taxon>
        <taxon>Cellulosilyticaceae</taxon>
        <taxon>Cellulosilyticum</taxon>
    </lineage>
</organism>
<evidence type="ECO:0000313" key="2">
    <source>
        <dbReference type="Proteomes" id="UP000008467"/>
    </source>
</evidence>
<sequence length="346" mass="40711">MILIGFLHQRKNPEAVKKAFAYAAVAKAEGATLLYFSPKCVDFVNEKINGYIYEDGTWLQTESRFPDVIYNTGCPEKLNRSKEVINKLKERIPFTSYSVGRKKKVYERLKNEKEFSDYLIPQENMESTEIFLEFLEFYERIVFKPVNGRKGQEIMFIETKGNEYHVIENKESSTYKLDELCQIISTKIHEKAYIAQPYINCRTKDNVVYDIRLHVQKNYNDQWHITSIYPRFAPHGTIVTNINSNGSTNYLLPFLEQEFPDSYYDIKCYLEHFALQLAEHLDSIQEKYFCESLDELGIDVALDDRQKIWIYEVNWLPGCPPTFYLELDVVKNLIYYAIFLAQKGKL</sequence>
<dbReference type="eggNOG" id="COG0189">
    <property type="taxonomic scope" value="Bacteria"/>
</dbReference>
<dbReference type="STRING" id="642492.Clole_1211"/>
<gene>
    <name evidence="1" type="ordered locus">Clole_1211</name>
</gene>
<dbReference type="EMBL" id="CP002582">
    <property type="protein sequence ID" value="ADZ82939.1"/>
    <property type="molecule type" value="Genomic_DNA"/>
</dbReference>
<dbReference type="Pfam" id="PF14398">
    <property type="entry name" value="ATPgrasp_YheCD"/>
    <property type="match status" value="1"/>
</dbReference>
<protein>
    <recommendedName>
        <fullName evidence="3">ATP-grasp domain-containing protein</fullName>
    </recommendedName>
</protein>
<evidence type="ECO:0008006" key="3">
    <source>
        <dbReference type="Google" id="ProtNLM"/>
    </source>
</evidence>